<reference evidence="2" key="2">
    <citation type="submission" date="2025-08" db="UniProtKB">
        <authorList>
            <consortium name="RefSeq"/>
        </authorList>
    </citation>
    <scope>IDENTIFICATION</scope>
    <source>
        <tissue evidence="2">Leaf</tissue>
    </source>
</reference>
<dbReference type="Proteomes" id="UP000790787">
    <property type="component" value="Chromosome 15"/>
</dbReference>
<reference evidence="1" key="1">
    <citation type="journal article" date="2014" name="Nat. Commun.">
        <title>The tobacco genome sequence and its comparison with those of tomato and potato.</title>
        <authorList>
            <person name="Sierro N."/>
            <person name="Battey J.N."/>
            <person name="Ouadi S."/>
            <person name="Bakaher N."/>
            <person name="Bovet L."/>
            <person name="Willig A."/>
            <person name="Goepfert S."/>
            <person name="Peitsch M.C."/>
            <person name="Ivanov N.V."/>
        </authorList>
    </citation>
    <scope>NUCLEOTIDE SEQUENCE [LARGE SCALE GENOMIC DNA]</scope>
</reference>
<gene>
    <name evidence="2" type="primary">LOC142169820</name>
</gene>
<name>A0AC58SS86_TOBAC</name>
<protein>
    <submittedName>
        <fullName evidence="2">Uncharacterized protein LOC142169820</fullName>
    </submittedName>
</protein>
<sequence>MGLHQGSALSTFLFALALDVLTRHIQKMMPWCMLFADDIVMINDTRGGVNARLEVLRQALESKGFKLSRSKTEYLECKFSDERHEEEVEVNIDTQIIPKIDSSSILGLFIQGDGEIDEDVTHHIGAGWMRWILASGILCDKNVPPRLKANSTGW</sequence>
<accession>A0AC58SS86</accession>
<keyword evidence="1" id="KW-1185">Reference proteome</keyword>
<proteinExistence type="predicted"/>
<dbReference type="RefSeq" id="XP_075087842.1">
    <property type="nucleotide sequence ID" value="XM_075231741.1"/>
</dbReference>
<evidence type="ECO:0000313" key="2">
    <source>
        <dbReference type="RefSeq" id="XP_075087842.1"/>
    </source>
</evidence>
<evidence type="ECO:0000313" key="1">
    <source>
        <dbReference type="Proteomes" id="UP000790787"/>
    </source>
</evidence>
<organism evidence="1 2">
    <name type="scientific">Nicotiana tabacum</name>
    <name type="common">Common tobacco</name>
    <dbReference type="NCBI Taxonomy" id="4097"/>
    <lineage>
        <taxon>Eukaryota</taxon>
        <taxon>Viridiplantae</taxon>
        <taxon>Streptophyta</taxon>
        <taxon>Embryophyta</taxon>
        <taxon>Tracheophyta</taxon>
        <taxon>Spermatophyta</taxon>
        <taxon>Magnoliopsida</taxon>
        <taxon>eudicotyledons</taxon>
        <taxon>Gunneridae</taxon>
        <taxon>Pentapetalae</taxon>
        <taxon>asterids</taxon>
        <taxon>lamiids</taxon>
        <taxon>Solanales</taxon>
        <taxon>Solanaceae</taxon>
        <taxon>Nicotianoideae</taxon>
        <taxon>Nicotianeae</taxon>
        <taxon>Nicotiana</taxon>
    </lineage>
</organism>